<keyword evidence="4" id="KW-0808">Transferase</keyword>
<dbReference type="Pfam" id="PF00512">
    <property type="entry name" value="HisKA"/>
    <property type="match status" value="1"/>
</dbReference>
<dbReference type="SMART" id="SM00387">
    <property type="entry name" value="HATPase_c"/>
    <property type="match status" value="1"/>
</dbReference>
<dbReference type="EMBL" id="PGTK01000003">
    <property type="protein sequence ID" value="PJF31567.1"/>
    <property type="molecule type" value="Genomic_DNA"/>
</dbReference>
<dbReference type="Gene3D" id="1.10.287.130">
    <property type="match status" value="1"/>
</dbReference>
<dbReference type="CDD" id="cd00038">
    <property type="entry name" value="CAP_ED"/>
    <property type="match status" value="1"/>
</dbReference>
<dbReference type="InterPro" id="IPR036097">
    <property type="entry name" value="HisK_dim/P_sf"/>
</dbReference>
<dbReference type="InterPro" id="IPR014710">
    <property type="entry name" value="RmlC-like_jellyroll"/>
</dbReference>
<dbReference type="InterPro" id="IPR050736">
    <property type="entry name" value="Sensor_HK_Regulatory"/>
</dbReference>
<dbReference type="PROSITE" id="PS50109">
    <property type="entry name" value="HIS_KIN"/>
    <property type="match status" value="1"/>
</dbReference>
<dbReference type="PANTHER" id="PTHR43711:SF31">
    <property type="entry name" value="HISTIDINE KINASE"/>
    <property type="match status" value="1"/>
</dbReference>
<dbReference type="SMART" id="SM00388">
    <property type="entry name" value="HisKA"/>
    <property type="match status" value="1"/>
</dbReference>
<dbReference type="Pfam" id="PF02518">
    <property type="entry name" value="HATPase_c"/>
    <property type="match status" value="1"/>
</dbReference>
<name>A0A2M8P214_9CHLR</name>
<dbReference type="Gene3D" id="2.60.120.10">
    <property type="entry name" value="Jelly Rolls"/>
    <property type="match status" value="1"/>
</dbReference>
<dbReference type="SUPFAM" id="SSF55874">
    <property type="entry name" value="ATPase domain of HSP90 chaperone/DNA topoisomerase II/histidine kinase"/>
    <property type="match status" value="1"/>
</dbReference>
<evidence type="ECO:0000259" key="8">
    <source>
        <dbReference type="PROSITE" id="PS50109"/>
    </source>
</evidence>
<dbReference type="CDD" id="cd00075">
    <property type="entry name" value="HATPase"/>
    <property type="match status" value="1"/>
</dbReference>
<dbReference type="InterPro" id="IPR018490">
    <property type="entry name" value="cNMP-bd_dom_sf"/>
</dbReference>
<evidence type="ECO:0000256" key="2">
    <source>
        <dbReference type="ARBA" id="ARBA00012438"/>
    </source>
</evidence>
<protein>
    <recommendedName>
        <fullName evidence="2">histidine kinase</fullName>
        <ecNumber evidence="2">2.7.13.3</ecNumber>
    </recommendedName>
</protein>
<dbReference type="InterPro" id="IPR000595">
    <property type="entry name" value="cNMP-bd_dom"/>
</dbReference>
<dbReference type="Proteomes" id="UP000228921">
    <property type="component" value="Unassembled WGS sequence"/>
</dbReference>
<dbReference type="InterPro" id="IPR004358">
    <property type="entry name" value="Sig_transdc_His_kin-like_C"/>
</dbReference>
<dbReference type="Gene3D" id="3.30.565.10">
    <property type="entry name" value="Histidine kinase-like ATPase, C-terminal domain"/>
    <property type="match status" value="1"/>
</dbReference>
<dbReference type="EC" id="2.7.13.3" evidence="2"/>
<organism evidence="9 10">
    <name type="scientific">Candidatus Thermofonsia Clade 1 bacterium</name>
    <dbReference type="NCBI Taxonomy" id="2364210"/>
    <lineage>
        <taxon>Bacteria</taxon>
        <taxon>Bacillati</taxon>
        <taxon>Chloroflexota</taxon>
        <taxon>Candidatus Thermofontia</taxon>
        <taxon>Candidatus Thermofonsia Clade 1</taxon>
    </lineage>
</organism>
<keyword evidence="3" id="KW-0597">Phosphoprotein</keyword>
<dbReference type="Pfam" id="PF00027">
    <property type="entry name" value="cNMP_binding"/>
    <property type="match status" value="1"/>
</dbReference>
<evidence type="ECO:0000256" key="3">
    <source>
        <dbReference type="ARBA" id="ARBA00022553"/>
    </source>
</evidence>
<dbReference type="PROSITE" id="PS00889">
    <property type="entry name" value="CNMP_BINDING_2"/>
    <property type="match status" value="1"/>
</dbReference>
<dbReference type="InterPro" id="IPR005467">
    <property type="entry name" value="His_kinase_dom"/>
</dbReference>
<dbReference type="InterPro" id="IPR018488">
    <property type="entry name" value="cNMP-bd_CS"/>
</dbReference>
<dbReference type="PRINTS" id="PR00344">
    <property type="entry name" value="BCTRLSENSOR"/>
</dbReference>
<dbReference type="CDD" id="cd00082">
    <property type="entry name" value="HisKA"/>
    <property type="match status" value="1"/>
</dbReference>
<accession>A0A2M8P214</accession>
<dbReference type="InterPro" id="IPR036890">
    <property type="entry name" value="HATPase_C_sf"/>
</dbReference>
<evidence type="ECO:0000259" key="7">
    <source>
        <dbReference type="PROSITE" id="PS50042"/>
    </source>
</evidence>
<dbReference type="AlphaFoldDB" id="A0A2M8P214"/>
<keyword evidence="5" id="KW-0418">Kinase</keyword>
<dbReference type="InterPro" id="IPR003661">
    <property type="entry name" value="HisK_dim/P_dom"/>
</dbReference>
<reference evidence="9 10" key="1">
    <citation type="submission" date="2017-11" db="EMBL/GenBank/DDBJ databases">
        <title>Evolution of Phototrophy in the Chloroflexi Phylum Driven by Horizontal Gene Transfer.</title>
        <authorList>
            <person name="Ward L.M."/>
            <person name="Hemp J."/>
            <person name="Shih P.M."/>
            <person name="Mcglynn S.E."/>
            <person name="Fischer W."/>
        </authorList>
    </citation>
    <scope>NUCLEOTIDE SEQUENCE [LARGE SCALE GENOMIC DNA]</scope>
    <source>
        <strain evidence="9">CP2_2F</strain>
    </source>
</reference>
<evidence type="ECO:0000256" key="4">
    <source>
        <dbReference type="ARBA" id="ARBA00022679"/>
    </source>
</evidence>
<evidence type="ECO:0000313" key="9">
    <source>
        <dbReference type="EMBL" id="PJF31567.1"/>
    </source>
</evidence>
<dbReference type="InterPro" id="IPR003594">
    <property type="entry name" value="HATPase_dom"/>
</dbReference>
<dbReference type="PROSITE" id="PS50042">
    <property type="entry name" value="CNMP_BINDING_3"/>
    <property type="match status" value="1"/>
</dbReference>
<comment type="catalytic activity">
    <reaction evidence="1">
        <text>ATP + protein L-histidine = ADP + protein N-phospho-L-histidine.</text>
        <dbReference type="EC" id="2.7.13.3"/>
    </reaction>
</comment>
<sequence>MQPLELLRQAFPGIQSAEELALLAQLARQATYPPDTVLCREGAFENVLYLICEGEVVITKRFEATDESHLVLRRATSGDYFGEMAIISDAPRSATVTTTKETTVLEIDQDVFRTILERNPNLALQMVRQTFDRLRQNDRMTLEELRKAFQTLEKLDRAKLDFIEVTAHELRTPLTIMRGYASMMLADPAVRDNPVLRDMAQGIANGSQRLHEIVNNMLDVQRIDLAQVSVAAVPVSVPLVLRGAEMQFKEALQQRRLTLQMDLAQNEGDGGIYIEADPGLLSKAFYHILMNAIKYTPDGGTIRVTLRYEDHPLLERVAHVQIADTGIGIDPEYHTLIFEKFYRLGDVQLHSSGKTAFKAGGPGLGLAIARGAVLAHGGEIWVESEGHDEVNFKGSVFHVVLPVHATFRQKMALLRARYGD</sequence>
<proteinExistence type="predicted"/>
<evidence type="ECO:0000256" key="5">
    <source>
        <dbReference type="ARBA" id="ARBA00022777"/>
    </source>
</evidence>
<dbReference type="SMART" id="SM00100">
    <property type="entry name" value="cNMP"/>
    <property type="match status" value="1"/>
</dbReference>
<keyword evidence="6" id="KW-0902">Two-component regulatory system</keyword>
<feature type="domain" description="Cyclic nucleotide-binding" evidence="7">
    <location>
        <begin position="10"/>
        <end position="133"/>
    </location>
</feature>
<evidence type="ECO:0000313" key="10">
    <source>
        <dbReference type="Proteomes" id="UP000228921"/>
    </source>
</evidence>
<dbReference type="GO" id="GO:0000155">
    <property type="term" value="F:phosphorelay sensor kinase activity"/>
    <property type="evidence" value="ECO:0007669"/>
    <property type="project" value="InterPro"/>
</dbReference>
<dbReference type="SUPFAM" id="SSF51206">
    <property type="entry name" value="cAMP-binding domain-like"/>
    <property type="match status" value="1"/>
</dbReference>
<evidence type="ECO:0000256" key="6">
    <source>
        <dbReference type="ARBA" id="ARBA00023012"/>
    </source>
</evidence>
<gene>
    <name evidence="9" type="ORF">CUN51_04350</name>
</gene>
<comment type="caution">
    <text evidence="9">The sequence shown here is derived from an EMBL/GenBank/DDBJ whole genome shotgun (WGS) entry which is preliminary data.</text>
</comment>
<dbReference type="PANTHER" id="PTHR43711">
    <property type="entry name" value="TWO-COMPONENT HISTIDINE KINASE"/>
    <property type="match status" value="1"/>
</dbReference>
<dbReference type="SUPFAM" id="SSF47384">
    <property type="entry name" value="Homodimeric domain of signal transducing histidine kinase"/>
    <property type="match status" value="1"/>
</dbReference>
<feature type="domain" description="Histidine kinase" evidence="8">
    <location>
        <begin position="165"/>
        <end position="405"/>
    </location>
</feature>
<evidence type="ECO:0000256" key="1">
    <source>
        <dbReference type="ARBA" id="ARBA00000085"/>
    </source>
</evidence>